<evidence type="ECO:0000256" key="4">
    <source>
        <dbReference type="SAM" id="MobiDB-lite"/>
    </source>
</evidence>
<evidence type="ECO:0000313" key="7">
    <source>
        <dbReference type="EMBL" id="KAK4084795.1"/>
    </source>
</evidence>
<protein>
    <recommendedName>
        <fullName evidence="9">O-methyltransferase domain-containing protein</fullName>
    </recommendedName>
</protein>
<dbReference type="InterPro" id="IPR012967">
    <property type="entry name" value="COMT_dimerisation"/>
</dbReference>
<keyword evidence="3" id="KW-0949">S-adenosyl-L-methionine</keyword>
<feature type="region of interest" description="Disordered" evidence="4">
    <location>
        <begin position="477"/>
        <end position="500"/>
    </location>
</feature>
<dbReference type="SUPFAM" id="SSF53335">
    <property type="entry name" value="S-adenosyl-L-methionine-dependent methyltransferases"/>
    <property type="match status" value="1"/>
</dbReference>
<dbReference type="Gene3D" id="3.40.50.150">
    <property type="entry name" value="Vaccinia Virus protein VP39"/>
    <property type="match status" value="1"/>
</dbReference>
<dbReference type="InterPro" id="IPR029063">
    <property type="entry name" value="SAM-dependent_MTases_sf"/>
</dbReference>
<evidence type="ECO:0000256" key="2">
    <source>
        <dbReference type="ARBA" id="ARBA00022679"/>
    </source>
</evidence>
<evidence type="ECO:0000259" key="6">
    <source>
        <dbReference type="Pfam" id="PF08100"/>
    </source>
</evidence>
<comment type="caution">
    <text evidence="7">The sequence shown here is derived from an EMBL/GenBank/DDBJ whole genome shotgun (WGS) entry which is preliminary data.</text>
</comment>
<dbReference type="PANTHER" id="PTHR43712">
    <property type="entry name" value="PUTATIVE (AFU_ORTHOLOGUE AFUA_4G14580)-RELATED"/>
    <property type="match status" value="1"/>
</dbReference>
<dbReference type="Proteomes" id="UP001287286">
    <property type="component" value="Unassembled WGS sequence"/>
</dbReference>
<keyword evidence="8" id="KW-1185">Reference proteome</keyword>
<accession>A0ABR0BPL9</accession>
<keyword evidence="2" id="KW-0808">Transferase</keyword>
<dbReference type="InterPro" id="IPR001077">
    <property type="entry name" value="COMT_C"/>
</dbReference>
<dbReference type="PROSITE" id="PS51683">
    <property type="entry name" value="SAM_OMT_II"/>
    <property type="match status" value="1"/>
</dbReference>
<evidence type="ECO:0000313" key="8">
    <source>
        <dbReference type="Proteomes" id="UP001287286"/>
    </source>
</evidence>
<evidence type="ECO:0008006" key="9">
    <source>
        <dbReference type="Google" id="ProtNLM"/>
    </source>
</evidence>
<keyword evidence="1" id="KW-0489">Methyltransferase</keyword>
<dbReference type="EMBL" id="JAWRVI010000050">
    <property type="protein sequence ID" value="KAK4084795.1"/>
    <property type="molecule type" value="Genomic_DNA"/>
</dbReference>
<evidence type="ECO:0000256" key="3">
    <source>
        <dbReference type="ARBA" id="ARBA00022691"/>
    </source>
</evidence>
<evidence type="ECO:0000259" key="5">
    <source>
        <dbReference type="Pfam" id="PF00891"/>
    </source>
</evidence>
<dbReference type="PANTHER" id="PTHR43712:SF4">
    <property type="entry name" value="O-METHYLTRANSFERASE DOMAIN-CONTAINING PROTEIN"/>
    <property type="match status" value="1"/>
</dbReference>
<proteinExistence type="predicted"/>
<organism evidence="7 8">
    <name type="scientific">Purpureocillium lilacinum</name>
    <name type="common">Paecilomyces lilacinus</name>
    <dbReference type="NCBI Taxonomy" id="33203"/>
    <lineage>
        <taxon>Eukaryota</taxon>
        <taxon>Fungi</taxon>
        <taxon>Dikarya</taxon>
        <taxon>Ascomycota</taxon>
        <taxon>Pezizomycotina</taxon>
        <taxon>Sordariomycetes</taxon>
        <taxon>Hypocreomycetidae</taxon>
        <taxon>Hypocreales</taxon>
        <taxon>Ophiocordycipitaceae</taxon>
        <taxon>Purpureocillium</taxon>
    </lineage>
</organism>
<gene>
    <name evidence="7" type="ORF">Purlil1_10201</name>
</gene>
<dbReference type="Pfam" id="PF08100">
    <property type="entry name" value="Dimerisation"/>
    <property type="match status" value="1"/>
</dbReference>
<feature type="domain" description="O-methyltransferase dimerisation" evidence="6">
    <location>
        <begin position="43"/>
        <end position="107"/>
    </location>
</feature>
<dbReference type="InterPro" id="IPR036388">
    <property type="entry name" value="WH-like_DNA-bd_sf"/>
</dbReference>
<feature type="domain" description="O-methyltransferase C-terminal" evidence="5">
    <location>
        <begin position="216"/>
        <end position="356"/>
    </location>
</feature>
<feature type="region of interest" description="Disordered" evidence="4">
    <location>
        <begin position="527"/>
        <end position="564"/>
    </location>
</feature>
<dbReference type="Gene3D" id="1.10.10.10">
    <property type="entry name" value="Winged helix-like DNA-binding domain superfamily/Winged helix DNA-binding domain"/>
    <property type="match status" value="1"/>
</dbReference>
<dbReference type="InterPro" id="IPR016461">
    <property type="entry name" value="COMT-like"/>
</dbReference>
<dbReference type="Pfam" id="PF00891">
    <property type="entry name" value="Methyltransf_2"/>
    <property type="match status" value="1"/>
</dbReference>
<name>A0ABR0BPL9_PURLI</name>
<dbReference type="SUPFAM" id="SSF46785">
    <property type="entry name" value="Winged helix' DNA-binding domain"/>
    <property type="match status" value="1"/>
</dbReference>
<feature type="compositionally biased region" description="Low complexity" evidence="4">
    <location>
        <begin position="538"/>
        <end position="551"/>
    </location>
</feature>
<evidence type="ECO:0000256" key="1">
    <source>
        <dbReference type="ARBA" id="ARBA00022603"/>
    </source>
</evidence>
<sequence length="564" mass="62493">MTALSESKNMHRVRADEAARLKMQDSLRSAAEAMETSNDTMLRLFNGALEVPMVKAACDIGLFKTLVASETPLTLEELAYTTKAEPAFLGRVLRYLAATRFIAETGKDQFGANLTTQSLADPAIEGSLNYIFAIAIPAYMALPDFMQQTSFQTPPGTKCAWQQSVKTDMDWFPYYKQHPKQLSYFQKLMSVPRDGDWLDVVSFADEAANVSPDSALFVDIGGNIGHQSKRLRAKYPTLPGKVIVQDLPETVSVAAAAPGVEFMAYDFFTPQPVEGARFYYMRTVLHDWDEENSIKILKNTAAAMTADSQLLIDEMVLPNKDVHWWSACLDLHMYTMLNALERTVDQWHDLLGKAGLKLVDIRTELDRWNAVSSRQTCKFLSNMAFAVTSMDEKKVQPISPVVTDYPASTEVQCSMYDTPQCPLSVRIPPRPPAPVDAQLNIPVSCTGVPGSKQYDESDHVALHPQEPRCFSHVGFRLTSASGRGPEPRPEPRPRSGPCAIDAESRYHQRPATQCDAPLVPVMMLPLSSSPLGMNGHRQPVQGDNQVQMQQQMPPPDSGTTPCNT</sequence>
<dbReference type="InterPro" id="IPR036390">
    <property type="entry name" value="WH_DNA-bd_sf"/>
</dbReference>
<reference evidence="7 8" key="1">
    <citation type="journal article" date="2024" name="Microbiol. Resour. Announc.">
        <title>Genome annotations for the ascomycete fungi Trichoderma harzianum, Trichoderma aggressivum, and Purpureocillium lilacinum.</title>
        <authorList>
            <person name="Beijen E.P.W."/>
            <person name="Ohm R.A."/>
        </authorList>
    </citation>
    <scope>NUCLEOTIDE SEQUENCE [LARGE SCALE GENOMIC DNA]</scope>
    <source>
        <strain evidence="7 8">CBS 150709</strain>
    </source>
</reference>